<dbReference type="GO" id="GO:0006633">
    <property type="term" value="P:fatty acid biosynthetic process"/>
    <property type="evidence" value="ECO:0007669"/>
    <property type="project" value="InterPro"/>
</dbReference>
<dbReference type="CDD" id="cd00833">
    <property type="entry name" value="PKS"/>
    <property type="match status" value="1"/>
</dbReference>
<dbReference type="GO" id="GO:0004312">
    <property type="term" value="F:fatty acid synthase activity"/>
    <property type="evidence" value="ECO:0007669"/>
    <property type="project" value="TreeGrafter"/>
</dbReference>
<dbReference type="GO" id="GO:0004315">
    <property type="term" value="F:3-oxoacyl-[acyl-carrier-protein] synthase activity"/>
    <property type="evidence" value="ECO:0007669"/>
    <property type="project" value="InterPro"/>
</dbReference>
<dbReference type="RefSeq" id="WP_074995602.1">
    <property type="nucleotide sequence ID" value="NZ_FMZK01000019.1"/>
</dbReference>
<dbReference type="InterPro" id="IPR001227">
    <property type="entry name" value="Ac_transferase_dom_sf"/>
</dbReference>
<dbReference type="GO" id="GO:0033068">
    <property type="term" value="P:macrolide biosynthetic process"/>
    <property type="evidence" value="ECO:0007669"/>
    <property type="project" value="UniProtKB-ARBA"/>
</dbReference>
<dbReference type="PROSITE" id="PS52004">
    <property type="entry name" value="KS3_2"/>
    <property type="match status" value="1"/>
</dbReference>
<dbReference type="Pfam" id="PF21089">
    <property type="entry name" value="PKS_DH_N"/>
    <property type="match status" value="1"/>
</dbReference>
<dbReference type="FunFam" id="3.40.47.10:FF:000019">
    <property type="entry name" value="Polyketide synthase type I"/>
    <property type="match status" value="1"/>
</dbReference>
<dbReference type="PANTHER" id="PTHR43775:SF37">
    <property type="entry name" value="SI:DKEY-61P9.11"/>
    <property type="match status" value="1"/>
</dbReference>
<keyword evidence="2" id="KW-0596">Phosphopantetheine</keyword>
<dbReference type="Pfam" id="PF00550">
    <property type="entry name" value="PP-binding"/>
    <property type="match status" value="2"/>
</dbReference>
<dbReference type="Pfam" id="PF00698">
    <property type="entry name" value="Acyl_transf_1"/>
    <property type="match status" value="1"/>
</dbReference>
<dbReference type="InterPro" id="IPR032821">
    <property type="entry name" value="PKS_assoc"/>
</dbReference>
<accession>A0A1G7APA6</accession>
<evidence type="ECO:0000256" key="3">
    <source>
        <dbReference type="ARBA" id="ARBA00022553"/>
    </source>
</evidence>
<dbReference type="InterPro" id="IPR016036">
    <property type="entry name" value="Malonyl_transacylase_ACP-bd"/>
</dbReference>
<dbReference type="InterPro" id="IPR006162">
    <property type="entry name" value="Ppantetheine_attach_site"/>
</dbReference>
<keyword evidence="4" id="KW-0808">Transferase</keyword>
<evidence type="ECO:0000256" key="5">
    <source>
        <dbReference type="ARBA" id="ARBA00023194"/>
    </source>
</evidence>
<evidence type="ECO:0000259" key="10">
    <source>
        <dbReference type="PROSITE" id="PS52004"/>
    </source>
</evidence>
<evidence type="ECO:0000259" key="11">
    <source>
        <dbReference type="PROSITE" id="PS52019"/>
    </source>
</evidence>
<dbReference type="InterPro" id="IPR042104">
    <property type="entry name" value="PKS_dehydratase_sf"/>
</dbReference>
<dbReference type="InterPro" id="IPR016035">
    <property type="entry name" value="Acyl_Trfase/lysoPLipase"/>
</dbReference>
<dbReference type="Gene3D" id="3.40.50.720">
    <property type="entry name" value="NAD(P)-binding Rossmann-like Domain"/>
    <property type="match status" value="1"/>
</dbReference>
<dbReference type="SMART" id="SM00823">
    <property type="entry name" value="PKS_PP"/>
    <property type="match status" value="2"/>
</dbReference>
<dbReference type="InterPro" id="IPR049900">
    <property type="entry name" value="PKS_mFAS_DH"/>
</dbReference>
<protein>
    <submittedName>
        <fullName evidence="12">Myxalamid-type polyketide synthase MxaE and MxaD</fullName>
    </submittedName>
</protein>
<dbReference type="PROSITE" id="PS00606">
    <property type="entry name" value="KS3_1"/>
    <property type="match status" value="1"/>
</dbReference>
<dbReference type="InterPro" id="IPR020806">
    <property type="entry name" value="PKS_PP-bd"/>
</dbReference>
<dbReference type="PROSITE" id="PS00012">
    <property type="entry name" value="PHOSPHOPANTETHEINE"/>
    <property type="match status" value="1"/>
</dbReference>
<evidence type="ECO:0000313" key="12">
    <source>
        <dbReference type="EMBL" id="SDE15835.1"/>
    </source>
</evidence>
<dbReference type="EMBL" id="FMZK01000019">
    <property type="protein sequence ID" value="SDE15835.1"/>
    <property type="molecule type" value="Genomic_DNA"/>
</dbReference>
<dbReference type="InterPro" id="IPR050091">
    <property type="entry name" value="PKS_NRPS_Biosynth_Enz"/>
</dbReference>
<dbReference type="GO" id="GO:0031177">
    <property type="term" value="F:phosphopantetheine binding"/>
    <property type="evidence" value="ECO:0007669"/>
    <property type="project" value="InterPro"/>
</dbReference>
<dbReference type="Gene3D" id="3.10.129.110">
    <property type="entry name" value="Polyketide synthase dehydratase"/>
    <property type="match status" value="1"/>
</dbReference>
<dbReference type="STRING" id="67344.SAMN05216505_1197"/>
<evidence type="ECO:0000256" key="4">
    <source>
        <dbReference type="ARBA" id="ARBA00022679"/>
    </source>
</evidence>
<dbReference type="SUPFAM" id="SSF52151">
    <property type="entry name" value="FabD/lysophospholipase-like"/>
    <property type="match status" value="1"/>
</dbReference>
<dbReference type="Pfam" id="PF08659">
    <property type="entry name" value="KR"/>
    <property type="match status" value="1"/>
</dbReference>
<dbReference type="SUPFAM" id="SSF51735">
    <property type="entry name" value="NAD(P)-binding Rossmann-fold domains"/>
    <property type="match status" value="2"/>
</dbReference>
<dbReference type="SUPFAM" id="SSF53901">
    <property type="entry name" value="Thiolase-like"/>
    <property type="match status" value="1"/>
</dbReference>
<feature type="domain" description="Carrier" evidence="9">
    <location>
        <begin position="1764"/>
        <end position="1838"/>
    </location>
</feature>
<dbReference type="InterPro" id="IPR057326">
    <property type="entry name" value="KR_dom"/>
</dbReference>
<dbReference type="InterPro" id="IPR049552">
    <property type="entry name" value="PKS_DH_N"/>
</dbReference>
<dbReference type="InterPro" id="IPR009081">
    <property type="entry name" value="PP-bd_ACP"/>
</dbReference>
<dbReference type="Gene3D" id="3.30.70.250">
    <property type="entry name" value="Malonyl-CoA ACP transacylase, ACP-binding"/>
    <property type="match status" value="1"/>
</dbReference>
<dbReference type="SMART" id="SM00822">
    <property type="entry name" value="PKS_KR"/>
    <property type="match status" value="1"/>
</dbReference>
<dbReference type="SUPFAM" id="SSF55048">
    <property type="entry name" value="Probable ACP-binding domain of malonyl-CoA ACP transacylase"/>
    <property type="match status" value="1"/>
</dbReference>
<evidence type="ECO:0000256" key="6">
    <source>
        <dbReference type="ARBA" id="ARBA00023315"/>
    </source>
</evidence>
<dbReference type="SMART" id="SM00826">
    <property type="entry name" value="PKS_DH"/>
    <property type="match status" value="1"/>
</dbReference>
<comment type="pathway">
    <text evidence="1">Antibiotic biosynthesis.</text>
</comment>
<keyword evidence="3" id="KW-0597">Phosphoprotein</keyword>
<evidence type="ECO:0000256" key="2">
    <source>
        <dbReference type="ARBA" id="ARBA00022450"/>
    </source>
</evidence>
<keyword evidence="13" id="KW-1185">Reference proteome</keyword>
<dbReference type="InterPro" id="IPR018201">
    <property type="entry name" value="Ketoacyl_synth_AS"/>
</dbReference>
<reference evidence="13" key="1">
    <citation type="submission" date="2016-10" db="EMBL/GenBank/DDBJ databases">
        <authorList>
            <person name="Varghese N."/>
            <person name="Submissions S."/>
        </authorList>
    </citation>
    <scope>NUCLEOTIDE SEQUENCE [LARGE SCALE GENOMIC DNA]</scope>
    <source>
        <strain evidence="13">CGMCC 4.3504</strain>
    </source>
</reference>
<dbReference type="InterPro" id="IPR036736">
    <property type="entry name" value="ACP-like_sf"/>
</dbReference>
<proteinExistence type="predicted"/>
<dbReference type="SMART" id="SM00825">
    <property type="entry name" value="PKS_KS"/>
    <property type="match status" value="1"/>
</dbReference>
<feature type="domain" description="PKS/mFAS DH" evidence="11">
    <location>
        <begin position="979"/>
        <end position="1257"/>
    </location>
</feature>
<dbReference type="PROSITE" id="PS50075">
    <property type="entry name" value="CARRIER"/>
    <property type="match status" value="2"/>
</dbReference>
<feature type="domain" description="Ketosynthase family 3 (KS3)" evidence="10">
    <location>
        <begin position="96"/>
        <end position="513"/>
    </location>
</feature>
<feature type="region of interest" description="Disordered" evidence="8">
    <location>
        <begin position="1725"/>
        <end position="1760"/>
    </location>
</feature>
<evidence type="ECO:0000259" key="9">
    <source>
        <dbReference type="PROSITE" id="PS50075"/>
    </source>
</evidence>
<dbReference type="Pfam" id="PF02801">
    <property type="entry name" value="Ketoacyl-synt_C"/>
    <property type="match status" value="1"/>
</dbReference>
<dbReference type="Pfam" id="PF00109">
    <property type="entry name" value="ketoacyl-synt"/>
    <property type="match status" value="1"/>
</dbReference>
<keyword evidence="5" id="KW-0045">Antibiotic biosynthesis</keyword>
<feature type="region of interest" description="C-terminal hotdog fold" evidence="7">
    <location>
        <begin position="1114"/>
        <end position="1257"/>
    </location>
</feature>
<dbReference type="InterPro" id="IPR020841">
    <property type="entry name" value="PKS_Beta-ketoAc_synthase_dom"/>
</dbReference>
<dbReference type="SMART" id="SM01294">
    <property type="entry name" value="PKS_PP_betabranch"/>
    <property type="match status" value="1"/>
</dbReference>
<name>A0A1G7APA6_9ACTN</name>
<comment type="caution">
    <text evidence="7">Lacks conserved residue(s) required for the propagation of feature annotation.</text>
</comment>
<dbReference type="Proteomes" id="UP000182100">
    <property type="component" value="Unassembled WGS sequence"/>
</dbReference>
<dbReference type="InterPro" id="IPR036291">
    <property type="entry name" value="NAD(P)-bd_dom_sf"/>
</dbReference>
<dbReference type="InterPro" id="IPR014030">
    <property type="entry name" value="Ketoacyl_synth_N"/>
</dbReference>
<dbReference type="Pfam" id="PF16197">
    <property type="entry name" value="KAsynt_C_assoc"/>
    <property type="match status" value="1"/>
</dbReference>
<dbReference type="Gene3D" id="1.10.1200.10">
    <property type="entry name" value="ACP-like"/>
    <property type="match status" value="2"/>
</dbReference>
<feature type="domain" description="Carrier" evidence="9">
    <location>
        <begin position="3"/>
        <end position="80"/>
    </location>
</feature>
<organism evidence="12 13">
    <name type="scientific">Streptomyces prasinopilosus</name>
    <dbReference type="NCBI Taxonomy" id="67344"/>
    <lineage>
        <taxon>Bacteria</taxon>
        <taxon>Bacillati</taxon>
        <taxon>Actinomycetota</taxon>
        <taxon>Actinomycetes</taxon>
        <taxon>Kitasatosporales</taxon>
        <taxon>Streptomycetaceae</taxon>
        <taxon>Streptomyces</taxon>
    </lineage>
</organism>
<dbReference type="PANTHER" id="PTHR43775">
    <property type="entry name" value="FATTY ACID SYNTHASE"/>
    <property type="match status" value="1"/>
</dbReference>
<dbReference type="PROSITE" id="PS52019">
    <property type="entry name" value="PKS_MFAS_DH"/>
    <property type="match status" value="1"/>
</dbReference>
<evidence type="ECO:0000256" key="7">
    <source>
        <dbReference type="PROSITE-ProRule" id="PRU01363"/>
    </source>
</evidence>
<keyword evidence="6" id="KW-0012">Acyltransferase</keyword>
<dbReference type="InterPro" id="IPR014031">
    <property type="entry name" value="Ketoacyl_synth_C"/>
</dbReference>
<dbReference type="SMART" id="SM00827">
    <property type="entry name" value="PKS_AT"/>
    <property type="match status" value="1"/>
</dbReference>
<feature type="region of interest" description="N-terminal hotdog fold" evidence="7">
    <location>
        <begin position="979"/>
        <end position="1103"/>
    </location>
</feature>
<dbReference type="Gene3D" id="3.40.47.10">
    <property type="match status" value="1"/>
</dbReference>
<dbReference type="InterPro" id="IPR020807">
    <property type="entry name" value="PKS_DH"/>
</dbReference>
<gene>
    <name evidence="12" type="ORF">SAMN05216505_1197</name>
</gene>
<dbReference type="Gene3D" id="3.40.366.10">
    <property type="entry name" value="Malonyl-Coenzyme A Acyl Carrier Protein, domain 2"/>
    <property type="match status" value="1"/>
</dbReference>
<dbReference type="InterPro" id="IPR013968">
    <property type="entry name" value="PKS_KR"/>
</dbReference>
<dbReference type="Pfam" id="PF14765">
    <property type="entry name" value="PS-DH"/>
    <property type="match status" value="1"/>
</dbReference>
<dbReference type="InterPro" id="IPR016039">
    <property type="entry name" value="Thiolase-like"/>
</dbReference>
<dbReference type="InterPro" id="IPR049551">
    <property type="entry name" value="PKS_DH_C"/>
</dbReference>
<evidence type="ECO:0000313" key="13">
    <source>
        <dbReference type="Proteomes" id="UP000182100"/>
    </source>
</evidence>
<evidence type="ECO:0000256" key="1">
    <source>
        <dbReference type="ARBA" id="ARBA00004792"/>
    </source>
</evidence>
<dbReference type="InterPro" id="IPR014043">
    <property type="entry name" value="Acyl_transferase_dom"/>
</dbReference>
<dbReference type="SUPFAM" id="SSF47336">
    <property type="entry name" value="ACP-like"/>
    <property type="match status" value="2"/>
</dbReference>
<sequence>MNLPRRELASWIIDWLTRNAPLSRSEIQADHSFEDYGLSSMKLVSLSGELGELLGRELPMDIAYSFPTVTTLAGHLSGAPEAESAGPAEAGAPDERDPIAVVGIGCRFPGGVRGPDQYWRFLLDGNSGIRSLPEDRWSDLPAGDPSRSGAAALGGFLDGIEGFDASFFGISPHEATMMDPQQRLVLEVAWEALEHAGIPPHTLRGQRAGVFLGAATSDYAPSDAQDMGGWSATGSSMGVIASRLSYVLGARGPSMLVDTACSASLVAIHLACRSLRSGESVVALAGGVNLLLTPAVSVAFEEAGVLSPDGHCRTFDSGAHGYGRAEGGGVVVLKRLSDARRDGDHVLAVVRGGAVNHNGRSNGLMAPSRTAQAELLRAAYQDAGVSPAAVDYIEAHGTGTVVGDPIEVGAMTEVTGEGRPPGRPLLVGAVKTNLGHLEAAAGVAGFIKTVLALRHGEIPPVLNFTALNPAIPAGAPVSVVTERTPWPAGRAARTAGVSAFGFGGANAHMVLEEAPPGAPLQEPPAATDAARPVVVTVDGGSADACRAEAAQLRDWLAAHRDRATARDLAHTTTVRRSHGPERAAVVARDTDTLLDRLDLLAREGGGTGITVGAERHSNQPVFVFSGQGSQWAGMARELLTEDSAFAGKLAELDELIAEEAGFSVREVLELADESAPAPIDVVQPVLFAVQVALAASWRARRVEPVAVIGHSMGEAAAAVVSGALSVRDGVRVTCRRSRLMRRLAGRGAMAVFPVPAQDLEEHLAAQGAADVTTAVHLSPFATVVSGSPEAVDTLIASRAREGVDGVLVQVDVASHSPQVDPILDELAVELADLRPRPPVIPVYSTVAPGRADLMDARYWIDNLREPVRLADAVRAAARDGHEVFVEVSPHPVLVRPVHDTLTDFGMDDAVVRPTLRRGEDPLEALTEAAAHLHCLGHPIDWDRAATDGRLLALPPRTWDHQPYWHARTAARTSPAQVEHPLLGHRIEPADRPGTYIWQSSPTAAELPWLTQHTAAGVCSLPAGTHGELMLAAGRAIGLRFPVVRDLVLHGPVAADGAPLTLQTVCVTDPGAPSATVQVFARAGDAPEWQQCASARLHATSGRPRLGPAARPPRGAAVSVADHYASAERHGVVLGTGLRTVRELFTGPGTAEAVLGLHPSAGDDPRYVLHPALLTGCLETLAAAAGGTSPGDGFTVTGIGSMRTAETGGLAVTRVTAAVAPNATGDTVEGTCALWDGDVPVAELTGVRLARVAADDDGAARTTPPEWSLDLVWQPEPLAGPVPRADGAWLVIGGPPELVRALRARGVRCRTLPVPPAREEEAWSARLASALTEHGPLDHVVFAGGLGVRGSAPASAASLTLAGVTVTRALAAAGPGAPPLTFVTCDAQRTGHEDALNPAQAVLWGLGRSIALEHPGLWGGLVDLDRTDPAAWGDQILGAVRGAPRGGQSAFRNGTRYVPRLTAAPPGPDAAAGAPLPEPSFGEGSHLVVGATGSLAPHLIRELVALGARCLVLLSRKPPGRTGPAVPVPEGVRVVDVAADVADPDALTDLFARFGSDLPPLRGVYHAAFSRGVVPVAEMTRAHIDDMFRAKVTGAAALHTLAADHGVADAVTLSSTTGLLGSGGLAHYAAATCYQDLLAHSWDKRGLRARTLVLGPCAEGLAGTAEADVVTASGLRLMPGRLALAPVRRLLTEDRDHLIVADADWSEVDVALAMAVRSPLLAGLTSAREPAGGTDSAPVAPHGRGEPEDGPPAPAPPADGLRDRDALTALVRREVARAMGCDPASVRTRQNLFSLGMDSLMSLGVLRRLRAELALDIDPKDLHQHPTVASLAAFLANSLSGTAKENPAS</sequence>
<evidence type="ECO:0000256" key="8">
    <source>
        <dbReference type="SAM" id="MobiDB-lite"/>
    </source>
</evidence>